<dbReference type="AlphaFoldDB" id="A0AA88HQN1"/>
<sequence>MWERETWHLLEVIVRRLKAHLEANVNSHTLFYIQRHTCVPSVTEKYLVGDYFMYGKGQKTD</sequence>
<dbReference type="EMBL" id="JAVRJZ010000016">
    <property type="protein sequence ID" value="KAK2711504.1"/>
    <property type="molecule type" value="Genomic_DNA"/>
</dbReference>
<proteinExistence type="predicted"/>
<name>A0AA88HQN1_ARTSF</name>
<evidence type="ECO:0000313" key="1">
    <source>
        <dbReference type="EMBL" id="KAK2711504.1"/>
    </source>
</evidence>
<feature type="non-terminal residue" evidence="1">
    <location>
        <position position="61"/>
    </location>
</feature>
<accession>A0AA88HQN1</accession>
<keyword evidence="2" id="KW-1185">Reference proteome</keyword>
<protein>
    <submittedName>
        <fullName evidence="1">Uncharacterized protein</fullName>
    </submittedName>
</protein>
<reference evidence="1" key="1">
    <citation type="submission" date="2023-07" db="EMBL/GenBank/DDBJ databases">
        <title>Chromosome-level genome assembly of Artemia franciscana.</title>
        <authorList>
            <person name="Jo E."/>
        </authorList>
    </citation>
    <scope>NUCLEOTIDE SEQUENCE</scope>
    <source>
        <tissue evidence="1">Whole body</tissue>
    </source>
</reference>
<gene>
    <name evidence="1" type="ORF">QYM36_012610</name>
</gene>
<evidence type="ECO:0000313" key="2">
    <source>
        <dbReference type="Proteomes" id="UP001187531"/>
    </source>
</evidence>
<comment type="caution">
    <text evidence="1">The sequence shown here is derived from an EMBL/GenBank/DDBJ whole genome shotgun (WGS) entry which is preliminary data.</text>
</comment>
<dbReference type="Proteomes" id="UP001187531">
    <property type="component" value="Unassembled WGS sequence"/>
</dbReference>
<organism evidence="1 2">
    <name type="scientific">Artemia franciscana</name>
    <name type="common">Brine shrimp</name>
    <name type="synonym">Artemia sanfranciscana</name>
    <dbReference type="NCBI Taxonomy" id="6661"/>
    <lineage>
        <taxon>Eukaryota</taxon>
        <taxon>Metazoa</taxon>
        <taxon>Ecdysozoa</taxon>
        <taxon>Arthropoda</taxon>
        <taxon>Crustacea</taxon>
        <taxon>Branchiopoda</taxon>
        <taxon>Anostraca</taxon>
        <taxon>Artemiidae</taxon>
        <taxon>Artemia</taxon>
    </lineage>
</organism>